<dbReference type="AlphaFoldDB" id="A0A814MX40"/>
<organism evidence="2 3">
    <name type="scientific">Brachionus calyciflorus</name>
    <dbReference type="NCBI Taxonomy" id="104777"/>
    <lineage>
        <taxon>Eukaryota</taxon>
        <taxon>Metazoa</taxon>
        <taxon>Spiralia</taxon>
        <taxon>Gnathifera</taxon>
        <taxon>Rotifera</taxon>
        <taxon>Eurotatoria</taxon>
        <taxon>Monogononta</taxon>
        <taxon>Pseudotrocha</taxon>
        <taxon>Ploima</taxon>
        <taxon>Brachionidae</taxon>
        <taxon>Brachionus</taxon>
    </lineage>
</organism>
<protein>
    <submittedName>
        <fullName evidence="2">Uncharacterized protein</fullName>
    </submittedName>
</protein>
<evidence type="ECO:0000313" key="3">
    <source>
        <dbReference type="Proteomes" id="UP000663879"/>
    </source>
</evidence>
<feature type="region of interest" description="Disordered" evidence="1">
    <location>
        <begin position="1"/>
        <end position="64"/>
    </location>
</feature>
<feature type="non-terminal residue" evidence="2">
    <location>
        <position position="64"/>
    </location>
</feature>
<gene>
    <name evidence="2" type="ORF">OXX778_LOCUS20388</name>
</gene>
<sequence length="64" mass="6905">MNTHTNSNESDENASTDSDLNADTASNHAPSTNKPNTKPSYSRVASKDSNGQDGGRYSFNKNKK</sequence>
<comment type="caution">
    <text evidence="2">The sequence shown here is derived from an EMBL/GenBank/DDBJ whole genome shotgun (WGS) entry which is preliminary data.</text>
</comment>
<keyword evidence="3" id="KW-1185">Reference proteome</keyword>
<accession>A0A814MX40</accession>
<name>A0A814MX40_9BILA</name>
<proteinExistence type="predicted"/>
<dbReference type="Proteomes" id="UP000663879">
    <property type="component" value="Unassembled WGS sequence"/>
</dbReference>
<evidence type="ECO:0000313" key="2">
    <source>
        <dbReference type="EMBL" id="CAF1085134.1"/>
    </source>
</evidence>
<dbReference type="EMBL" id="CAJNOC010006750">
    <property type="protein sequence ID" value="CAF1085134.1"/>
    <property type="molecule type" value="Genomic_DNA"/>
</dbReference>
<evidence type="ECO:0000256" key="1">
    <source>
        <dbReference type="SAM" id="MobiDB-lite"/>
    </source>
</evidence>
<reference evidence="2" key="1">
    <citation type="submission" date="2021-02" db="EMBL/GenBank/DDBJ databases">
        <authorList>
            <person name="Nowell W R."/>
        </authorList>
    </citation>
    <scope>NUCLEOTIDE SEQUENCE</scope>
    <source>
        <strain evidence="2">Ploen Becks lab</strain>
    </source>
</reference>
<feature type="compositionally biased region" description="Polar residues" evidence="1">
    <location>
        <begin position="15"/>
        <end position="40"/>
    </location>
</feature>